<evidence type="ECO:0000313" key="7">
    <source>
        <dbReference type="Proteomes" id="UP001165205"/>
    </source>
</evidence>
<dbReference type="AlphaFoldDB" id="A0AAN4YD63"/>
<evidence type="ECO:0000256" key="1">
    <source>
        <dbReference type="ARBA" id="ARBA00004141"/>
    </source>
</evidence>
<gene>
    <name evidence="6" type="ORF">Aory04_000324800</name>
</gene>
<dbReference type="EMBL" id="BSYA01000026">
    <property type="protein sequence ID" value="GMG26425.1"/>
    <property type="molecule type" value="Genomic_DNA"/>
</dbReference>
<evidence type="ECO:0000256" key="3">
    <source>
        <dbReference type="ARBA" id="ARBA00022692"/>
    </source>
</evidence>
<protein>
    <submittedName>
        <fullName evidence="6">Unnamed protein product</fullName>
    </submittedName>
</protein>
<dbReference type="GO" id="GO:0016020">
    <property type="term" value="C:membrane"/>
    <property type="evidence" value="ECO:0007669"/>
    <property type="project" value="UniProtKB-SubCell"/>
</dbReference>
<dbReference type="PANTHER" id="PTHR43791">
    <property type="entry name" value="PERMEASE-RELATED"/>
    <property type="match status" value="1"/>
</dbReference>
<dbReference type="Gene3D" id="1.20.1250.20">
    <property type="entry name" value="MFS general substrate transporter like domains"/>
    <property type="match status" value="1"/>
</dbReference>
<evidence type="ECO:0000256" key="4">
    <source>
        <dbReference type="ARBA" id="ARBA00022989"/>
    </source>
</evidence>
<accession>A0AAN4YD63</accession>
<dbReference type="InterPro" id="IPR036259">
    <property type="entry name" value="MFS_trans_sf"/>
</dbReference>
<evidence type="ECO:0000256" key="5">
    <source>
        <dbReference type="ARBA" id="ARBA00023136"/>
    </source>
</evidence>
<keyword evidence="2" id="KW-0813">Transport</keyword>
<sequence>MLHPTPSTFATAGMKEDLHMYGNELVTSTSIYTVGYVIGQIPSNLLLTRISPRWVIPAVRIPPAYIPSHCVISLTDSPQLEVGWGIATICTSSVQSYRSLYAIRFLVGLFEWVYLSFLQSHIADSCPDPASTLVSTTSSDRGTLHVRLASELWFSGLPALLERYSVDSCNQPLIQTSTVCMAMLAGAGYLSSMALSRCHLPLRASCSSPISRKTARKRGGRQKTSIFFLLNAWRLLAVLARSPGQSPRLSGSSSAGIHIFFVRGILAFLLYPNKLTGSSLPIHCVE</sequence>
<dbReference type="PANTHER" id="PTHR43791:SF39">
    <property type="entry name" value="TRANSPORTER LIZ1_SEO1, PUTATIVE (AFU_ORTHOLOGUE AFUA_3G00980)-RELATED"/>
    <property type="match status" value="1"/>
</dbReference>
<evidence type="ECO:0000313" key="6">
    <source>
        <dbReference type="EMBL" id="GMG26425.1"/>
    </source>
</evidence>
<name>A0AAN4YD63_ASPOZ</name>
<keyword evidence="5" id="KW-0472">Membrane</keyword>
<proteinExistence type="predicted"/>
<keyword evidence="4" id="KW-1133">Transmembrane helix</keyword>
<organism evidence="6 7">
    <name type="scientific">Aspergillus oryzae</name>
    <name type="common">Yellow koji mold</name>
    <dbReference type="NCBI Taxonomy" id="5062"/>
    <lineage>
        <taxon>Eukaryota</taxon>
        <taxon>Fungi</taxon>
        <taxon>Dikarya</taxon>
        <taxon>Ascomycota</taxon>
        <taxon>Pezizomycotina</taxon>
        <taxon>Eurotiomycetes</taxon>
        <taxon>Eurotiomycetidae</taxon>
        <taxon>Eurotiales</taxon>
        <taxon>Aspergillaceae</taxon>
        <taxon>Aspergillus</taxon>
        <taxon>Aspergillus subgen. Circumdati</taxon>
    </lineage>
</organism>
<keyword evidence="3" id="KW-0812">Transmembrane</keyword>
<reference evidence="6" key="1">
    <citation type="submission" date="2023-04" db="EMBL/GenBank/DDBJ databases">
        <title>Aspergillus oryzae NBRC 4228.</title>
        <authorList>
            <person name="Ichikawa N."/>
            <person name="Sato H."/>
            <person name="Tonouchi N."/>
        </authorList>
    </citation>
    <scope>NUCLEOTIDE SEQUENCE</scope>
    <source>
        <strain evidence="6">NBRC 4228</strain>
    </source>
</reference>
<dbReference type="SUPFAM" id="SSF103473">
    <property type="entry name" value="MFS general substrate transporter"/>
    <property type="match status" value="1"/>
</dbReference>
<comment type="caution">
    <text evidence="6">The sequence shown here is derived from an EMBL/GenBank/DDBJ whole genome shotgun (WGS) entry which is preliminary data.</text>
</comment>
<comment type="subcellular location">
    <subcellularLocation>
        <location evidence="1">Membrane</location>
        <topology evidence="1">Multi-pass membrane protein</topology>
    </subcellularLocation>
</comment>
<dbReference type="GO" id="GO:0022857">
    <property type="term" value="F:transmembrane transporter activity"/>
    <property type="evidence" value="ECO:0007669"/>
    <property type="project" value="TreeGrafter"/>
</dbReference>
<dbReference type="Proteomes" id="UP001165205">
    <property type="component" value="Unassembled WGS sequence"/>
</dbReference>
<evidence type="ECO:0000256" key="2">
    <source>
        <dbReference type="ARBA" id="ARBA00022448"/>
    </source>
</evidence>